<organism evidence="1">
    <name type="scientific">Burkholderia stagnalis</name>
    <dbReference type="NCBI Taxonomy" id="1503054"/>
    <lineage>
        <taxon>Bacteria</taxon>
        <taxon>Pseudomonadati</taxon>
        <taxon>Pseudomonadota</taxon>
        <taxon>Betaproteobacteria</taxon>
        <taxon>Burkholderiales</taxon>
        <taxon>Burkholderiaceae</taxon>
        <taxon>Burkholderia</taxon>
        <taxon>Burkholderia cepacia complex</taxon>
    </lineage>
</organism>
<protein>
    <submittedName>
        <fullName evidence="1">Uncharacterized protein</fullName>
    </submittedName>
</protein>
<dbReference type="Proteomes" id="UP000068603">
    <property type="component" value="Unassembled WGS sequence"/>
</dbReference>
<evidence type="ECO:0000313" key="1">
    <source>
        <dbReference type="EMBL" id="KWA67918.1"/>
    </source>
</evidence>
<comment type="caution">
    <text evidence="1">The sequence shown here is derived from an EMBL/GenBank/DDBJ whole genome shotgun (WGS) entry which is preliminary data.</text>
</comment>
<evidence type="ECO:0000313" key="2">
    <source>
        <dbReference type="Proteomes" id="UP000068603"/>
    </source>
</evidence>
<dbReference type="AlphaFoldDB" id="A0A119WAS2"/>
<reference evidence="1 2" key="1">
    <citation type="submission" date="2015-11" db="EMBL/GenBank/DDBJ databases">
        <title>Expanding the genomic diversity of Burkholderia species for the development of highly accurate diagnostics.</title>
        <authorList>
            <person name="Sahl J."/>
            <person name="Keim P."/>
            <person name="Wagner D."/>
        </authorList>
    </citation>
    <scope>NUCLEOTIDE SEQUENCE [LARGE SCALE GENOMIC DNA]</scope>
    <source>
        <strain evidence="1 2">MSMB1960WGS</strain>
    </source>
</reference>
<gene>
    <name evidence="1" type="ORF">WT44_02120</name>
</gene>
<dbReference type="EMBL" id="LPHB01000007">
    <property type="protein sequence ID" value="KWA67918.1"/>
    <property type="molecule type" value="Genomic_DNA"/>
</dbReference>
<name>A0A119WAS2_9BURK</name>
<accession>A0A119WAS2</accession>
<proteinExistence type="predicted"/>
<dbReference type="RefSeq" id="WP_060148726.1">
    <property type="nucleotide sequence ID" value="NZ_LPGD01000023.1"/>
</dbReference>
<sequence>MIRYDAEEKHRIALMTAIRTGRLNAISLHTRLPADEFQPNSVVPVEELRRYVAQFGIKVIFESGTFNPKSRVIVADLASLLAANRADDNPQLWQAVGDDGLRRTIAMALHFRGWPADGFTGVIPEIAAMAKAGQIEVHGLDRDAFSTDVDAICSSPGAFWLTAP</sequence>